<proteinExistence type="predicted"/>
<accession>A0A0E9T036</accession>
<reference evidence="1" key="2">
    <citation type="journal article" date="2015" name="Fish Shellfish Immunol.">
        <title>Early steps in the European eel (Anguilla anguilla)-Vibrio vulnificus interaction in the gills: Role of the RtxA13 toxin.</title>
        <authorList>
            <person name="Callol A."/>
            <person name="Pajuelo D."/>
            <person name="Ebbesson L."/>
            <person name="Teles M."/>
            <person name="MacKenzie S."/>
            <person name="Amaro C."/>
        </authorList>
    </citation>
    <scope>NUCLEOTIDE SEQUENCE</scope>
</reference>
<reference evidence="1" key="1">
    <citation type="submission" date="2014-11" db="EMBL/GenBank/DDBJ databases">
        <authorList>
            <person name="Amaro Gonzalez C."/>
        </authorList>
    </citation>
    <scope>NUCLEOTIDE SEQUENCE</scope>
</reference>
<sequence>MVLSVAFFFTAGC</sequence>
<dbReference type="EMBL" id="GBXM01061613">
    <property type="protein sequence ID" value="JAH46964.1"/>
    <property type="molecule type" value="Transcribed_RNA"/>
</dbReference>
<name>A0A0E9T036_ANGAN</name>
<organism evidence="1">
    <name type="scientific">Anguilla anguilla</name>
    <name type="common">European freshwater eel</name>
    <name type="synonym">Muraena anguilla</name>
    <dbReference type="NCBI Taxonomy" id="7936"/>
    <lineage>
        <taxon>Eukaryota</taxon>
        <taxon>Metazoa</taxon>
        <taxon>Chordata</taxon>
        <taxon>Craniata</taxon>
        <taxon>Vertebrata</taxon>
        <taxon>Euteleostomi</taxon>
        <taxon>Actinopterygii</taxon>
        <taxon>Neopterygii</taxon>
        <taxon>Teleostei</taxon>
        <taxon>Anguilliformes</taxon>
        <taxon>Anguillidae</taxon>
        <taxon>Anguilla</taxon>
    </lineage>
</organism>
<evidence type="ECO:0000313" key="1">
    <source>
        <dbReference type="EMBL" id="JAH46964.1"/>
    </source>
</evidence>
<protein>
    <submittedName>
        <fullName evidence="1">Uncharacterized protein</fullName>
    </submittedName>
</protein>